<keyword evidence="2 5" id="KW-0285">Flavoprotein</keyword>
<name>A0ABM9CGZ4_9BACL</name>
<dbReference type="NCBIfam" id="NF008033">
    <property type="entry name" value="PRK10765.1"/>
    <property type="match status" value="1"/>
</dbReference>
<dbReference type="PIRSF" id="PIRSF005426">
    <property type="entry name" value="Frp"/>
    <property type="match status" value="1"/>
</dbReference>
<dbReference type="RefSeq" id="WP_236335660.1">
    <property type="nucleotide sequence ID" value="NZ_CAKMMG010000006.1"/>
</dbReference>
<reference evidence="7" key="1">
    <citation type="submission" date="2022-01" db="EMBL/GenBank/DDBJ databases">
        <authorList>
            <person name="Criscuolo A."/>
        </authorList>
    </citation>
    <scope>NUCLEOTIDE SEQUENCE</scope>
    <source>
        <strain evidence="7">CIP111892</strain>
    </source>
</reference>
<evidence type="ECO:0000256" key="5">
    <source>
        <dbReference type="PIRNR" id="PIRNR005426"/>
    </source>
</evidence>
<evidence type="ECO:0000256" key="1">
    <source>
        <dbReference type="ARBA" id="ARBA00008366"/>
    </source>
</evidence>
<proteinExistence type="inferred from homology"/>
<dbReference type="Proteomes" id="UP000838324">
    <property type="component" value="Unassembled WGS sequence"/>
</dbReference>
<sequence>MSEEQQLTGGSVSNDTLSLLMKHASVRQFLDTPVSEEQLAAIIGAAQMASTSSNVQAYSVIAVTNPDLKAQLSGYSGNQAYIEQCPVFLVWCADLYRLHETAGPHLGDTPSYEDTTENLIVATVDVALAAQNAAIAAESLGLGIVYIGGIRNNSAAVSELLGLPELVYPVFGMCLGTPAGASGLRPRLPLAAVLHHNGYDKEQTKEQVKLYDKVSSQYMLERTGGQSDIPWSAMMAKRLAEPARLHMKEFLQDKGFMKR</sequence>
<dbReference type="Pfam" id="PF00881">
    <property type="entry name" value="Nitroreductase"/>
    <property type="match status" value="1"/>
</dbReference>
<dbReference type="InterPro" id="IPR000415">
    <property type="entry name" value="Nitroreductase-like"/>
</dbReference>
<comment type="caution">
    <text evidence="7">The sequence shown here is derived from an EMBL/GenBank/DDBJ whole genome shotgun (WGS) entry which is preliminary data.</text>
</comment>
<gene>
    <name evidence="7" type="primary">nfrA1</name>
    <name evidence="7" type="ORF">PAECIP111892_03875</name>
</gene>
<dbReference type="EMBL" id="CAKMMG010000006">
    <property type="protein sequence ID" value="CAH1213587.1"/>
    <property type="molecule type" value="Genomic_DNA"/>
</dbReference>
<protein>
    <submittedName>
        <fullName evidence="7">FMN reductase (NADPH)</fullName>
        <ecNumber evidence="7">1.5.1.38</ecNumber>
    </submittedName>
</protein>
<feature type="domain" description="Nitroreductase" evidence="6">
    <location>
        <begin position="21"/>
        <end position="176"/>
    </location>
</feature>
<dbReference type="GO" id="GO:0052873">
    <property type="term" value="F:FMN reductase (NADPH) activity"/>
    <property type="evidence" value="ECO:0007669"/>
    <property type="project" value="UniProtKB-EC"/>
</dbReference>
<dbReference type="CDD" id="cd02146">
    <property type="entry name" value="NfsA-like"/>
    <property type="match status" value="1"/>
</dbReference>
<keyword evidence="8" id="KW-1185">Reference proteome</keyword>
<accession>A0ABM9CGZ4</accession>
<dbReference type="SUPFAM" id="SSF55469">
    <property type="entry name" value="FMN-dependent nitroreductase-like"/>
    <property type="match status" value="1"/>
</dbReference>
<dbReference type="EC" id="1.5.1.38" evidence="7"/>
<dbReference type="PANTHER" id="PTHR43425:SF2">
    <property type="entry name" value="OXYGEN-INSENSITIVE NADPH NITROREDUCTASE"/>
    <property type="match status" value="1"/>
</dbReference>
<organism evidence="7 8">
    <name type="scientific">Paenibacillus auburnensis</name>
    <dbReference type="NCBI Taxonomy" id="2905649"/>
    <lineage>
        <taxon>Bacteria</taxon>
        <taxon>Bacillati</taxon>
        <taxon>Bacillota</taxon>
        <taxon>Bacilli</taxon>
        <taxon>Bacillales</taxon>
        <taxon>Paenibacillaceae</taxon>
        <taxon>Paenibacillus</taxon>
    </lineage>
</organism>
<evidence type="ECO:0000256" key="4">
    <source>
        <dbReference type="ARBA" id="ARBA00023002"/>
    </source>
</evidence>
<evidence type="ECO:0000256" key="2">
    <source>
        <dbReference type="ARBA" id="ARBA00022630"/>
    </source>
</evidence>
<dbReference type="InterPro" id="IPR016446">
    <property type="entry name" value="Flavin_OxRdtase_Frp"/>
</dbReference>
<keyword evidence="5" id="KW-0521">NADP</keyword>
<dbReference type="Gene3D" id="3.40.109.10">
    <property type="entry name" value="NADH Oxidase"/>
    <property type="match status" value="1"/>
</dbReference>
<dbReference type="InterPro" id="IPR029479">
    <property type="entry name" value="Nitroreductase"/>
</dbReference>
<comment type="similarity">
    <text evidence="1 5">Belongs to the flavin oxidoreductase frp family.</text>
</comment>
<evidence type="ECO:0000313" key="7">
    <source>
        <dbReference type="EMBL" id="CAH1213587.1"/>
    </source>
</evidence>
<keyword evidence="4 5" id="KW-0560">Oxidoreductase</keyword>
<keyword evidence="3 5" id="KW-0288">FMN</keyword>
<dbReference type="PANTHER" id="PTHR43425">
    <property type="entry name" value="OXYGEN-INSENSITIVE NADPH NITROREDUCTASE"/>
    <property type="match status" value="1"/>
</dbReference>
<evidence type="ECO:0000313" key="8">
    <source>
        <dbReference type="Proteomes" id="UP000838324"/>
    </source>
</evidence>
<evidence type="ECO:0000259" key="6">
    <source>
        <dbReference type="Pfam" id="PF00881"/>
    </source>
</evidence>
<evidence type="ECO:0000256" key="3">
    <source>
        <dbReference type="ARBA" id="ARBA00022643"/>
    </source>
</evidence>